<organism evidence="2 3">
    <name type="scientific">Holothuria leucospilota</name>
    <name type="common">Black long sea cucumber</name>
    <name type="synonym">Mertensiothuria leucospilota</name>
    <dbReference type="NCBI Taxonomy" id="206669"/>
    <lineage>
        <taxon>Eukaryota</taxon>
        <taxon>Metazoa</taxon>
        <taxon>Echinodermata</taxon>
        <taxon>Eleutherozoa</taxon>
        <taxon>Echinozoa</taxon>
        <taxon>Holothuroidea</taxon>
        <taxon>Aspidochirotacea</taxon>
        <taxon>Aspidochirotida</taxon>
        <taxon>Holothuriidae</taxon>
        <taxon>Holothuria</taxon>
    </lineage>
</organism>
<dbReference type="Proteomes" id="UP001152320">
    <property type="component" value="Chromosome 16"/>
</dbReference>
<keyword evidence="3" id="KW-1185">Reference proteome</keyword>
<dbReference type="PANTHER" id="PTHR31649:SF1">
    <property type="entry name" value="FARNESOIC ACID O-METHYL TRANSFERASE DOMAIN-CONTAINING PROTEIN"/>
    <property type="match status" value="1"/>
</dbReference>
<dbReference type="EMBL" id="JAIZAY010000016">
    <property type="protein sequence ID" value="KAJ8027027.1"/>
    <property type="molecule type" value="Genomic_DNA"/>
</dbReference>
<proteinExistence type="predicted"/>
<evidence type="ECO:0008006" key="4">
    <source>
        <dbReference type="Google" id="ProtNLM"/>
    </source>
</evidence>
<evidence type="ECO:0000313" key="2">
    <source>
        <dbReference type="EMBL" id="KAJ8027027.1"/>
    </source>
</evidence>
<gene>
    <name evidence="2" type="ORF">HOLleu_32041</name>
</gene>
<accession>A0A9Q0YTT4</accession>
<dbReference type="PANTHER" id="PTHR31649">
    <property type="entry name" value="AGAP009604-PA"/>
    <property type="match status" value="1"/>
</dbReference>
<evidence type="ECO:0000256" key="1">
    <source>
        <dbReference type="SAM" id="SignalP"/>
    </source>
</evidence>
<comment type="caution">
    <text evidence="2">The sequence shown here is derived from an EMBL/GenBank/DDBJ whole genome shotgun (WGS) entry which is preliminary data.</text>
</comment>
<dbReference type="AlphaFoldDB" id="A0A9Q0YTT4"/>
<sequence>MNTLEQLSFLLMFVPVTYVLGQGIQWVTPNDRNIPPHSWVAAGTKDKSEDIFICVGQRQESVVCGQTYRKIGANNCLISYDDRVWNVKSKNILTLPLWVPHIFDWVGGYTHGMVPPDSIECGDMTYIGRFLNGTEVILGKVDSLNQAFFYADKMTNKERYMKCGYEVLIRKDI</sequence>
<feature type="signal peptide" evidence="1">
    <location>
        <begin position="1"/>
        <end position="21"/>
    </location>
</feature>
<name>A0A9Q0YTT4_HOLLE</name>
<protein>
    <recommendedName>
        <fullName evidence="4">DUF3421 domain-containing protein</fullName>
    </recommendedName>
</protein>
<feature type="chain" id="PRO_5040502750" description="DUF3421 domain-containing protein" evidence="1">
    <location>
        <begin position="22"/>
        <end position="173"/>
    </location>
</feature>
<evidence type="ECO:0000313" key="3">
    <source>
        <dbReference type="Proteomes" id="UP001152320"/>
    </source>
</evidence>
<reference evidence="2" key="1">
    <citation type="submission" date="2021-10" db="EMBL/GenBank/DDBJ databases">
        <title>Tropical sea cucumber genome reveals ecological adaptation and Cuvierian tubules defense mechanism.</title>
        <authorList>
            <person name="Chen T."/>
        </authorList>
    </citation>
    <scope>NUCLEOTIDE SEQUENCE</scope>
    <source>
        <strain evidence="2">Nanhai2018</strain>
        <tissue evidence="2">Muscle</tissue>
    </source>
</reference>
<keyword evidence="1" id="KW-0732">Signal</keyword>
<dbReference type="OrthoDB" id="1925699at2759"/>